<name>J9G4S3_9ZZZZ</name>
<sequence length="202" mass="22443">MNQMGKPQIAIITPNTLTGIGLKDIIGKMMPGAELCLMSNMEAFAATNREQFYHYFISARVFLDNAPYFLEHLHKTIVLVHGDETGHLPQRLHTLNVCLPEDDLVKQLLKLAETAHRPHHSPIIQQAKCPHGNLPVLTSREIEVLRLLVSGLINKEIAAKLNVSLATVISHRKNITDKLNIKSLSGLTIYAVSHGIILAEEI</sequence>
<evidence type="ECO:0000256" key="3">
    <source>
        <dbReference type="ARBA" id="ARBA00023163"/>
    </source>
</evidence>
<evidence type="ECO:0000256" key="2">
    <source>
        <dbReference type="ARBA" id="ARBA00023125"/>
    </source>
</evidence>
<dbReference type="GO" id="GO:0003677">
    <property type="term" value="F:DNA binding"/>
    <property type="evidence" value="ECO:0007669"/>
    <property type="project" value="UniProtKB-KW"/>
</dbReference>
<dbReference type="Pfam" id="PF00196">
    <property type="entry name" value="GerE"/>
    <property type="match status" value="1"/>
</dbReference>
<keyword evidence="3" id="KW-0804">Transcription</keyword>
<accession>J9G4S3</accession>
<dbReference type="EMBL" id="AMCI01002643">
    <property type="protein sequence ID" value="EJX02212.1"/>
    <property type="molecule type" value="Genomic_DNA"/>
</dbReference>
<comment type="caution">
    <text evidence="5">The sequence shown here is derived from an EMBL/GenBank/DDBJ whole genome shotgun (WGS) entry which is preliminary data.</text>
</comment>
<dbReference type="InterPro" id="IPR036388">
    <property type="entry name" value="WH-like_DNA-bd_sf"/>
</dbReference>
<keyword evidence="2" id="KW-0238">DNA-binding</keyword>
<dbReference type="CDD" id="cd06170">
    <property type="entry name" value="LuxR_C_like"/>
    <property type="match status" value="1"/>
</dbReference>
<evidence type="ECO:0000259" key="4">
    <source>
        <dbReference type="PROSITE" id="PS50043"/>
    </source>
</evidence>
<dbReference type="PANTHER" id="PTHR44688">
    <property type="entry name" value="DNA-BINDING TRANSCRIPTIONAL ACTIVATOR DEVR_DOSR"/>
    <property type="match status" value="1"/>
</dbReference>
<dbReference type="PRINTS" id="PR00038">
    <property type="entry name" value="HTHLUXR"/>
</dbReference>
<dbReference type="InterPro" id="IPR000792">
    <property type="entry name" value="Tscrpt_reg_LuxR_C"/>
</dbReference>
<evidence type="ECO:0000313" key="5">
    <source>
        <dbReference type="EMBL" id="EJX02212.1"/>
    </source>
</evidence>
<feature type="domain" description="HTH luxR-type" evidence="4">
    <location>
        <begin position="130"/>
        <end position="195"/>
    </location>
</feature>
<dbReference type="SMART" id="SM00421">
    <property type="entry name" value="HTH_LUXR"/>
    <property type="match status" value="1"/>
</dbReference>
<dbReference type="Gene3D" id="1.10.10.10">
    <property type="entry name" value="Winged helix-like DNA-binding domain superfamily/Winged helix DNA-binding domain"/>
    <property type="match status" value="1"/>
</dbReference>
<dbReference type="SUPFAM" id="SSF46894">
    <property type="entry name" value="C-terminal effector domain of the bipartite response regulators"/>
    <property type="match status" value="1"/>
</dbReference>
<gene>
    <name evidence="5" type="ORF">EVA_09689</name>
</gene>
<dbReference type="GO" id="GO:0006355">
    <property type="term" value="P:regulation of DNA-templated transcription"/>
    <property type="evidence" value="ECO:0007669"/>
    <property type="project" value="InterPro"/>
</dbReference>
<dbReference type="InterPro" id="IPR016032">
    <property type="entry name" value="Sig_transdc_resp-reg_C-effctor"/>
</dbReference>
<proteinExistence type="predicted"/>
<dbReference type="PANTHER" id="PTHR44688:SF16">
    <property type="entry name" value="DNA-BINDING TRANSCRIPTIONAL ACTIVATOR DEVR_DOSR"/>
    <property type="match status" value="1"/>
</dbReference>
<reference evidence="5" key="1">
    <citation type="journal article" date="2012" name="PLoS ONE">
        <title>Gene sets for utilization of primary and secondary nutrition supplies in the distal gut of endangered iberian lynx.</title>
        <authorList>
            <person name="Alcaide M."/>
            <person name="Messina E."/>
            <person name="Richter M."/>
            <person name="Bargiela R."/>
            <person name="Peplies J."/>
            <person name="Huws S.A."/>
            <person name="Newbold C.J."/>
            <person name="Golyshin P.N."/>
            <person name="Simon M.A."/>
            <person name="Lopez G."/>
            <person name="Yakimov M.M."/>
            <person name="Ferrer M."/>
        </authorList>
    </citation>
    <scope>NUCLEOTIDE SEQUENCE</scope>
</reference>
<organism evidence="5">
    <name type="scientific">gut metagenome</name>
    <dbReference type="NCBI Taxonomy" id="749906"/>
    <lineage>
        <taxon>unclassified sequences</taxon>
        <taxon>metagenomes</taxon>
        <taxon>organismal metagenomes</taxon>
    </lineage>
</organism>
<dbReference type="PROSITE" id="PS00622">
    <property type="entry name" value="HTH_LUXR_1"/>
    <property type="match status" value="1"/>
</dbReference>
<dbReference type="AlphaFoldDB" id="J9G4S3"/>
<dbReference type="PROSITE" id="PS50043">
    <property type="entry name" value="HTH_LUXR_2"/>
    <property type="match status" value="1"/>
</dbReference>
<evidence type="ECO:0000256" key="1">
    <source>
        <dbReference type="ARBA" id="ARBA00023015"/>
    </source>
</evidence>
<keyword evidence="1" id="KW-0805">Transcription regulation</keyword>
<protein>
    <submittedName>
        <fullName evidence="5">Transcriptional regulator, LuxR family domain protein</fullName>
    </submittedName>
</protein>